<keyword evidence="10" id="KW-0325">Glycoprotein</keyword>
<feature type="transmembrane region" description="Helical" evidence="11">
    <location>
        <begin position="949"/>
        <end position="971"/>
    </location>
</feature>
<dbReference type="EnsemblPlants" id="PNT65983">
    <property type="protein sequence ID" value="PNT65983"/>
    <property type="gene ID" value="BRADI_3g05292v3"/>
</dbReference>
<evidence type="ECO:0000256" key="7">
    <source>
        <dbReference type="ARBA" id="ARBA00022737"/>
    </source>
</evidence>
<proteinExistence type="inferred from homology"/>
<dbReference type="Pfam" id="PF13516">
    <property type="entry name" value="LRR_6"/>
    <property type="match status" value="1"/>
</dbReference>
<dbReference type="Pfam" id="PF08263">
    <property type="entry name" value="LRRNT_2"/>
    <property type="match status" value="1"/>
</dbReference>
<name>I1HXQ2_BRADI</name>
<dbReference type="eggNOG" id="KOG0619">
    <property type="taxonomic scope" value="Eukaryota"/>
</dbReference>
<protein>
    <recommendedName>
        <fullName evidence="12">Leucine-rich repeat-containing N-terminal plant-type domain-containing protein</fullName>
    </recommendedName>
</protein>
<dbReference type="Gramene" id="PNT65983">
    <property type="protein sequence ID" value="PNT65983"/>
    <property type="gene ID" value="BRADI_3g05292v3"/>
</dbReference>
<reference evidence="14" key="3">
    <citation type="submission" date="2018-08" db="UniProtKB">
        <authorList>
            <consortium name="EnsemblPlants"/>
        </authorList>
    </citation>
    <scope>IDENTIFICATION</scope>
    <source>
        <strain evidence="14">cv. Bd21</strain>
    </source>
</reference>
<feature type="domain" description="Leucine-rich repeat-containing N-terminal plant-type" evidence="12">
    <location>
        <begin position="72"/>
        <end position="109"/>
    </location>
</feature>
<dbReference type="FunCoup" id="I1HXQ2">
    <property type="interactions" value="20"/>
</dbReference>
<dbReference type="InterPro" id="IPR032675">
    <property type="entry name" value="LRR_dom_sf"/>
</dbReference>
<evidence type="ECO:0000313" key="13">
    <source>
        <dbReference type="EMBL" id="PNT65983.1"/>
    </source>
</evidence>
<gene>
    <name evidence="13" type="ORF">BRADI_3g05292v3</name>
</gene>
<evidence type="ECO:0000313" key="14">
    <source>
        <dbReference type="EnsemblPlants" id="PNT65983"/>
    </source>
</evidence>
<dbReference type="Pfam" id="PF00560">
    <property type="entry name" value="LRR_1"/>
    <property type="match status" value="9"/>
</dbReference>
<evidence type="ECO:0000256" key="2">
    <source>
        <dbReference type="ARBA" id="ARBA00009592"/>
    </source>
</evidence>
<keyword evidence="4" id="KW-0433">Leucine-rich repeat</keyword>
<dbReference type="PROSITE" id="PS51450">
    <property type="entry name" value="LRR"/>
    <property type="match status" value="1"/>
</dbReference>
<dbReference type="SUPFAM" id="SSF52058">
    <property type="entry name" value="L domain-like"/>
    <property type="match status" value="2"/>
</dbReference>
<dbReference type="InterPro" id="IPR003591">
    <property type="entry name" value="Leu-rich_rpt_typical-subtyp"/>
</dbReference>
<evidence type="ECO:0000256" key="3">
    <source>
        <dbReference type="ARBA" id="ARBA00022475"/>
    </source>
</evidence>
<comment type="similarity">
    <text evidence="2">Belongs to the RLP family.</text>
</comment>
<keyword evidence="6" id="KW-0732">Signal</keyword>
<dbReference type="Pfam" id="PF13855">
    <property type="entry name" value="LRR_8"/>
    <property type="match status" value="1"/>
</dbReference>
<reference evidence="13 14" key="1">
    <citation type="journal article" date="2010" name="Nature">
        <title>Genome sequencing and analysis of the model grass Brachypodium distachyon.</title>
        <authorList>
            <consortium name="International Brachypodium Initiative"/>
        </authorList>
    </citation>
    <scope>NUCLEOTIDE SEQUENCE [LARGE SCALE GENOMIC DNA]</scope>
    <source>
        <strain evidence="13 14">Bd21</strain>
    </source>
</reference>
<evidence type="ECO:0000256" key="9">
    <source>
        <dbReference type="ARBA" id="ARBA00023136"/>
    </source>
</evidence>
<dbReference type="GO" id="GO:0005886">
    <property type="term" value="C:plasma membrane"/>
    <property type="evidence" value="ECO:0007669"/>
    <property type="project" value="UniProtKB-SubCell"/>
</dbReference>
<dbReference type="SMART" id="SM00369">
    <property type="entry name" value="LRR_TYP"/>
    <property type="match status" value="6"/>
</dbReference>
<organism evidence="14">
    <name type="scientific">Brachypodium distachyon</name>
    <name type="common">Purple false brome</name>
    <name type="synonym">Trachynia distachya</name>
    <dbReference type="NCBI Taxonomy" id="15368"/>
    <lineage>
        <taxon>Eukaryota</taxon>
        <taxon>Viridiplantae</taxon>
        <taxon>Streptophyta</taxon>
        <taxon>Embryophyta</taxon>
        <taxon>Tracheophyta</taxon>
        <taxon>Spermatophyta</taxon>
        <taxon>Magnoliopsida</taxon>
        <taxon>Liliopsida</taxon>
        <taxon>Poales</taxon>
        <taxon>Poaceae</taxon>
        <taxon>BOP clade</taxon>
        <taxon>Pooideae</taxon>
        <taxon>Stipodae</taxon>
        <taxon>Brachypodieae</taxon>
        <taxon>Brachypodium</taxon>
    </lineage>
</organism>
<keyword evidence="7" id="KW-0677">Repeat</keyword>
<sequence>MTAQQLLLTKGSFLVVPSHALIGFSYADIKGKHPSIYRPANNTMSLTSLLIVLAATSTIFTAANGSGSCIPAERAALLSFKAGITSDPTDLLGSWQGHNCCQWSGVICDNRTGNVVELRLRNTYISADTRLFWCVPEGEPDPLQGKISPSLLALQHLEHLDLSGHNLGGVGVPIPKFLASFNKTLTYLNLGCMNFDGKLPPQLGNLSRLLHLNLASPVSTQTLLHSEDMSWVSNLHLLRSLDMSGVNLTTVGDWVRVVTLLPSLEDLRLSNCGLGLPHQPVVNSNRSSLQLLYLDNNRIDTLNPAYWFWDVGTIKELDLSTNQIAGQIPDAVGNMTMLETLALGGNYLSGIKSQLFKNLCNLKVLGLWSNEVQQDMPEFVDGFPGCANSKLRSLDLSLTNLTGGIPSSIKKWSNLTELGLSNNMLVGSMPSEIGHLSNLEVLVLQNNKLNGYVSEKHFTSLLKLRYVDLSRNSLHIMISSNWVPSFSLKVARFAGNKMGPHFPSWLKGQKDVFDLDISGASIADRLPGWFWNVFSKVRYLDISFNQISGRLPGTLKFMTSAQRLDLSSNSLTGLLPQLPEFLTVLDISNNSLSGPLPQDFGAPMIQEFRLFANRINGQIPTYICQLQYLVVLDLSENLLTGELPQCSKQKMNTTVEPGCIELSALILHNNSLSGRFPEFLQQSPQLTLLDLSHNKFEGELPTWIAGNLPYLSYLLLRYNMFNGSIPLELTELVELQILDLANNRMSGIIPHELASLKAMNQHSGIRSNNPLASQDTRITLHADKVRVIKYDSGLQMVMKGQELFYTSGMVYMVSLDLSYNNLVGEVPDEIASLVGLINLNISHNQFTGKIPDNIGLLRALESLDLSFNELSGEIPWSLSDITTLSHLNLSYNNLSGRIPSGNQLQALYDPESMYVGNKYLCGPPLSKKCLGPEVTEVHPEGKNQINSGIYFGLALGFATGLWIVFVTFLFAKTWRVAYFKLLDKLQDNMQLSVAMISAKGYCFQSTIVTP</sequence>
<accession>I1HXQ2</accession>
<dbReference type="InterPro" id="IPR046956">
    <property type="entry name" value="RLP23-like"/>
</dbReference>
<reference evidence="13" key="2">
    <citation type="submission" date="2017-06" db="EMBL/GenBank/DDBJ databases">
        <title>WGS assembly of Brachypodium distachyon.</title>
        <authorList>
            <consortium name="The International Brachypodium Initiative"/>
            <person name="Lucas S."/>
            <person name="Harmon-Smith M."/>
            <person name="Lail K."/>
            <person name="Tice H."/>
            <person name="Grimwood J."/>
            <person name="Bruce D."/>
            <person name="Barry K."/>
            <person name="Shu S."/>
            <person name="Lindquist E."/>
            <person name="Wang M."/>
            <person name="Pitluck S."/>
            <person name="Vogel J.P."/>
            <person name="Garvin D.F."/>
            <person name="Mockler T.C."/>
            <person name="Schmutz J."/>
            <person name="Rokhsar D."/>
            <person name="Bevan M.W."/>
        </authorList>
    </citation>
    <scope>NUCLEOTIDE SEQUENCE</scope>
    <source>
        <strain evidence="13">Bd21</strain>
    </source>
</reference>
<dbReference type="PANTHER" id="PTHR48063:SF86">
    <property type="entry name" value="LEUCINE-RICH REPEAT-CONTAINING N-TERMINAL PLANT-TYPE DOMAIN-CONTAINING PROTEIN"/>
    <property type="match status" value="1"/>
</dbReference>
<keyword evidence="8 11" id="KW-1133">Transmembrane helix</keyword>
<keyword evidence="5 11" id="KW-0812">Transmembrane</keyword>
<evidence type="ECO:0000313" key="15">
    <source>
        <dbReference type="Proteomes" id="UP000008810"/>
    </source>
</evidence>
<dbReference type="OrthoDB" id="1600340at2759"/>
<dbReference type="FunFam" id="3.80.10.10:FF:000095">
    <property type="entry name" value="LRR receptor-like serine/threonine-protein kinase GSO1"/>
    <property type="match status" value="2"/>
</dbReference>
<keyword evidence="15" id="KW-1185">Reference proteome</keyword>
<comment type="subcellular location">
    <subcellularLocation>
        <location evidence="1">Cell membrane</location>
        <topology evidence="1">Single-pass type I membrane protein</topology>
    </subcellularLocation>
</comment>
<evidence type="ECO:0000259" key="12">
    <source>
        <dbReference type="Pfam" id="PF08263"/>
    </source>
</evidence>
<keyword evidence="3" id="KW-1003">Cell membrane</keyword>
<dbReference type="InterPro" id="IPR013210">
    <property type="entry name" value="LRR_N_plant-typ"/>
</dbReference>
<evidence type="ECO:0000256" key="4">
    <source>
        <dbReference type="ARBA" id="ARBA00022614"/>
    </source>
</evidence>
<dbReference type="Proteomes" id="UP000008810">
    <property type="component" value="Chromosome 3"/>
</dbReference>
<dbReference type="STRING" id="15368.I1HXQ2"/>
<dbReference type="OMA" id="YGEIPWS"/>
<evidence type="ECO:0000256" key="10">
    <source>
        <dbReference type="ARBA" id="ARBA00023180"/>
    </source>
</evidence>
<dbReference type="SUPFAM" id="SSF52047">
    <property type="entry name" value="RNI-like"/>
    <property type="match status" value="1"/>
</dbReference>
<dbReference type="AlphaFoldDB" id="I1HXQ2"/>
<dbReference type="InterPro" id="IPR001611">
    <property type="entry name" value="Leu-rich_rpt"/>
</dbReference>
<dbReference type="PANTHER" id="PTHR48063">
    <property type="entry name" value="LRR RECEPTOR-LIKE KINASE"/>
    <property type="match status" value="1"/>
</dbReference>
<evidence type="ECO:0000256" key="6">
    <source>
        <dbReference type="ARBA" id="ARBA00022729"/>
    </source>
</evidence>
<evidence type="ECO:0000256" key="11">
    <source>
        <dbReference type="SAM" id="Phobius"/>
    </source>
</evidence>
<evidence type="ECO:0000256" key="1">
    <source>
        <dbReference type="ARBA" id="ARBA00004251"/>
    </source>
</evidence>
<dbReference type="PRINTS" id="PR00019">
    <property type="entry name" value="LEURICHRPT"/>
</dbReference>
<dbReference type="HOGENOM" id="CLU_000288_18_3_1"/>
<evidence type="ECO:0000256" key="8">
    <source>
        <dbReference type="ARBA" id="ARBA00022989"/>
    </source>
</evidence>
<dbReference type="Gene3D" id="3.80.10.10">
    <property type="entry name" value="Ribonuclease Inhibitor"/>
    <property type="match status" value="4"/>
</dbReference>
<dbReference type="KEGG" id="bdi:100823066"/>
<keyword evidence="9 11" id="KW-0472">Membrane</keyword>
<evidence type="ECO:0000256" key="5">
    <source>
        <dbReference type="ARBA" id="ARBA00022692"/>
    </source>
</evidence>
<dbReference type="EMBL" id="CM000882">
    <property type="protein sequence ID" value="PNT65983.1"/>
    <property type="molecule type" value="Genomic_DNA"/>
</dbReference>